<keyword evidence="2" id="KW-1185">Reference proteome</keyword>
<sequence>MAIGNHVVPEFTIIIIQNDVNFNIFILAT</sequence>
<dbReference type="AlphaFoldDB" id="A0A1J1HGQ6"/>
<accession>A0A1J1HGQ6</accession>
<gene>
    <name evidence="1" type="ORF">CLUMA_CG000989</name>
</gene>
<name>A0A1J1HGQ6_9DIPT</name>
<reference evidence="1 2" key="1">
    <citation type="submission" date="2015-04" db="EMBL/GenBank/DDBJ databases">
        <authorList>
            <person name="Syromyatnikov M.Y."/>
            <person name="Popov V.N."/>
        </authorList>
    </citation>
    <scope>NUCLEOTIDE SEQUENCE [LARGE SCALE GENOMIC DNA]</scope>
</reference>
<protein>
    <submittedName>
        <fullName evidence="1">CLUMA_CG000989, isoform A</fullName>
    </submittedName>
</protein>
<organism evidence="1 2">
    <name type="scientific">Clunio marinus</name>
    <dbReference type="NCBI Taxonomy" id="568069"/>
    <lineage>
        <taxon>Eukaryota</taxon>
        <taxon>Metazoa</taxon>
        <taxon>Ecdysozoa</taxon>
        <taxon>Arthropoda</taxon>
        <taxon>Hexapoda</taxon>
        <taxon>Insecta</taxon>
        <taxon>Pterygota</taxon>
        <taxon>Neoptera</taxon>
        <taxon>Endopterygota</taxon>
        <taxon>Diptera</taxon>
        <taxon>Nematocera</taxon>
        <taxon>Chironomoidea</taxon>
        <taxon>Chironomidae</taxon>
        <taxon>Clunio</taxon>
    </lineage>
</organism>
<dbReference type="EMBL" id="CVRI01000004">
    <property type="protein sequence ID" value="CRK87181.1"/>
    <property type="molecule type" value="Genomic_DNA"/>
</dbReference>
<dbReference type="Proteomes" id="UP000183832">
    <property type="component" value="Unassembled WGS sequence"/>
</dbReference>
<evidence type="ECO:0000313" key="1">
    <source>
        <dbReference type="EMBL" id="CRK87181.1"/>
    </source>
</evidence>
<evidence type="ECO:0000313" key="2">
    <source>
        <dbReference type="Proteomes" id="UP000183832"/>
    </source>
</evidence>
<proteinExistence type="predicted"/>